<comment type="similarity">
    <text evidence="2">Belongs to the DoxX family.</text>
</comment>
<dbReference type="InterPro" id="IPR051907">
    <property type="entry name" value="DoxX-like_oxidoreductase"/>
</dbReference>
<dbReference type="Pfam" id="PF07681">
    <property type="entry name" value="DoxX"/>
    <property type="match status" value="1"/>
</dbReference>
<gene>
    <name evidence="8" type="ORF">GCM10023187_38150</name>
</gene>
<dbReference type="Proteomes" id="UP001500936">
    <property type="component" value="Unassembled WGS sequence"/>
</dbReference>
<evidence type="ECO:0000256" key="6">
    <source>
        <dbReference type="ARBA" id="ARBA00023136"/>
    </source>
</evidence>
<keyword evidence="9" id="KW-1185">Reference proteome</keyword>
<evidence type="ECO:0000256" key="2">
    <source>
        <dbReference type="ARBA" id="ARBA00006679"/>
    </source>
</evidence>
<evidence type="ECO:0000256" key="5">
    <source>
        <dbReference type="ARBA" id="ARBA00022989"/>
    </source>
</evidence>
<dbReference type="EMBL" id="BAABHB010000008">
    <property type="protein sequence ID" value="GAA4411815.1"/>
    <property type="molecule type" value="Genomic_DNA"/>
</dbReference>
<proteinExistence type="inferred from homology"/>
<dbReference type="PANTHER" id="PTHR33452:SF1">
    <property type="entry name" value="INNER MEMBRANE PROTEIN YPHA-RELATED"/>
    <property type="match status" value="1"/>
</dbReference>
<feature type="transmembrane region" description="Helical" evidence="7">
    <location>
        <begin position="110"/>
        <end position="129"/>
    </location>
</feature>
<organism evidence="8 9">
    <name type="scientific">Nibrella viscosa</name>
    <dbReference type="NCBI Taxonomy" id="1084524"/>
    <lineage>
        <taxon>Bacteria</taxon>
        <taxon>Pseudomonadati</taxon>
        <taxon>Bacteroidota</taxon>
        <taxon>Cytophagia</taxon>
        <taxon>Cytophagales</taxon>
        <taxon>Spirosomataceae</taxon>
        <taxon>Nibrella</taxon>
    </lineage>
</organism>
<name>A0ABP8KP82_9BACT</name>
<evidence type="ECO:0000313" key="9">
    <source>
        <dbReference type="Proteomes" id="UP001500936"/>
    </source>
</evidence>
<comment type="caution">
    <text evidence="8">The sequence shown here is derived from an EMBL/GenBank/DDBJ whole genome shotgun (WGS) entry which is preliminary data.</text>
</comment>
<sequence>MKPLLGTTANPPVIHAWLLLLRILLTGFMLTHGLPKLIKIINGNMAFGDPLGIGSGPSLVLATLAEVGCSLLILIGFQTRFAILPIAFTMLVAAFMANAGKPFGDRELPLLYLLLYATLFFTGPGKYSVDGRERNPAWPRRSGSFRR</sequence>
<reference evidence="9" key="1">
    <citation type="journal article" date="2019" name="Int. J. Syst. Evol. Microbiol.">
        <title>The Global Catalogue of Microorganisms (GCM) 10K type strain sequencing project: providing services to taxonomists for standard genome sequencing and annotation.</title>
        <authorList>
            <consortium name="The Broad Institute Genomics Platform"/>
            <consortium name="The Broad Institute Genome Sequencing Center for Infectious Disease"/>
            <person name="Wu L."/>
            <person name="Ma J."/>
        </authorList>
    </citation>
    <scope>NUCLEOTIDE SEQUENCE [LARGE SCALE GENOMIC DNA]</scope>
    <source>
        <strain evidence="9">JCM 17925</strain>
    </source>
</reference>
<dbReference type="InterPro" id="IPR032808">
    <property type="entry name" value="DoxX"/>
</dbReference>
<protein>
    <submittedName>
        <fullName evidence="8">DoxX family protein</fullName>
    </submittedName>
</protein>
<feature type="transmembrane region" description="Helical" evidence="7">
    <location>
        <begin position="12"/>
        <end position="30"/>
    </location>
</feature>
<keyword evidence="5 7" id="KW-1133">Transmembrane helix</keyword>
<evidence type="ECO:0000256" key="7">
    <source>
        <dbReference type="SAM" id="Phobius"/>
    </source>
</evidence>
<evidence type="ECO:0000256" key="4">
    <source>
        <dbReference type="ARBA" id="ARBA00022692"/>
    </source>
</evidence>
<dbReference type="RefSeq" id="WP_345269518.1">
    <property type="nucleotide sequence ID" value="NZ_BAABHB010000008.1"/>
</dbReference>
<evidence type="ECO:0000256" key="1">
    <source>
        <dbReference type="ARBA" id="ARBA00004651"/>
    </source>
</evidence>
<accession>A0ABP8KP82</accession>
<feature type="transmembrane region" description="Helical" evidence="7">
    <location>
        <begin position="51"/>
        <end position="75"/>
    </location>
</feature>
<dbReference type="PANTHER" id="PTHR33452">
    <property type="entry name" value="OXIDOREDUCTASE CATD-RELATED"/>
    <property type="match status" value="1"/>
</dbReference>
<evidence type="ECO:0000313" key="8">
    <source>
        <dbReference type="EMBL" id="GAA4411815.1"/>
    </source>
</evidence>
<comment type="subcellular location">
    <subcellularLocation>
        <location evidence="1">Cell membrane</location>
        <topology evidence="1">Multi-pass membrane protein</topology>
    </subcellularLocation>
</comment>
<evidence type="ECO:0000256" key="3">
    <source>
        <dbReference type="ARBA" id="ARBA00022475"/>
    </source>
</evidence>
<feature type="transmembrane region" description="Helical" evidence="7">
    <location>
        <begin position="81"/>
        <end position="98"/>
    </location>
</feature>
<keyword evidence="6 7" id="KW-0472">Membrane</keyword>
<keyword evidence="4 7" id="KW-0812">Transmembrane</keyword>
<keyword evidence="3" id="KW-1003">Cell membrane</keyword>